<keyword evidence="3" id="KW-1185">Reference proteome</keyword>
<keyword evidence="1" id="KW-0732">Signal</keyword>
<gene>
    <name evidence="2" type="ORF">K469DRAFT_630503</name>
</gene>
<sequence length="100" mass="10489">MRLLVLSTFLAASTSVLANGGGMGGPCYPRQCGWQIVNGKTTTQSDIARLVCGRDDTCGGREWNTLFSVGLSGSYSAAGFCEKGCYRCKGFCGEGEGCCH</sequence>
<feature type="signal peptide" evidence="1">
    <location>
        <begin position="1"/>
        <end position="18"/>
    </location>
</feature>
<dbReference type="OrthoDB" id="3781034at2759"/>
<dbReference type="EMBL" id="ML994629">
    <property type="protein sequence ID" value="KAF2186625.1"/>
    <property type="molecule type" value="Genomic_DNA"/>
</dbReference>
<name>A0A6A6E6J7_9PEZI</name>
<reference evidence="2" key="1">
    <citation type="journal article" date="2020" name="Stud. Mycol.">
        <title>101 Dothideomycetes genomes: a test case for predicting lifestyles and emergence of pathogens.</title>
        <authorList>
            <person name="Haridas S."/>
            <person name="Albert R."/>
            <person name="Binder M."/>
            <person name="Bloem J."/>
            <person name="Labutti K."/>
            <person name="Salamov A."/>
            <person name="Andreopoulos B."/>
            <person name="Baker S."/>
            <person name="Barry K."/>
            <person name="Bills G."/>
            <person name="Bluhm B."/>
            <person name="Cannon C."/>
            <person name="Castanera R."/>
            <person name="Culley D."/>
            <person name="Daum C."/>
            <person name="Ezra D."/>
            <person name="Gonzalez J."/>
            <person name="Henrissat B."/>
            <person name="Kuo A."/>
            <person name="Liang C."/>
            <person name="Lipzen A."/>
            <person name="Lutzoni F."/>
            <person name="Magnuson J."/>
            <person name="Mondo S."/>
            <person name="Nolan M."/>
            <person name="Ohm R."/>
            <person name="Pangilinan J."/>
            <person name="Park H.-J."/>
            <person name="Ramirez L."/>
            <person name="Alfaro M."/>
            <person name="Sun H."/>
            <person name="Tritt A."/>
            <person name="Yoshinaga Y."/>
            <person name="Zwiers L.-H."/>
            <person name="Turgeon B."/>
            <person name="Goodwin S."/>
            <person name="Spatafora J."/>
            <person name="Crous P."/>
            <person name="Grigoriev I."/>
        </authorList>
    </citation>
    <scope>NUCLEOTIDE SEQUENCE</scope>
    <source>
        <strain evidence="2">CBS 207.26</strain>
    </source>
</reference>
<evidence type="ECO:0000313" key="3">
    <source>
        <dbReference type="Proteomes" id="UP000800200"/>
    </source>
</evidence>
<dbReference type="AlphaFoldDB" id="A0A6A6E6J7"/>
<dbReference type="Proteomes" id="UP000800200">
    <property type="component" value="Unassembled WGS sequence"/>
</dbReference>
<protein>
    <submittedName>
        <fullName evidence="2">Uncharacterized protein</fullName>
    </submittedName>
</protein>
<proteinExistence type="predicted"/>
<feature type="chain" id="PRO_5025561594" evidence="1">
    <location>
        <begin position="19"/>
        <end position="100"/>
    </location>
</feature>
<evidence type="ECO:0000313" key="2">
    <source>
        <dbReference type="EMBL" id="KAF2186625.1"/>
    </source>
</evidence>
<accession>A0A6A6E6J7</accession>
<organism evidence="2 3">
    <name type="scientific">Zopfia rhizophila CBS 207.26</name>
    <dbReference type="NCBI Taxonomy" id="1314779"/>
    <lineage>
        <taxon>Eukaryota</taxon>
        <taxon>Fungi</taxon>
        <taxon>Dikarya</taxon>
        <taxon>Ascomycota</taxon>
        <taxon>Pezizomycotina</taxon>
        <taxon>Dothideomycetes</taxon>
        <taxon>Dothideomycetes incertae sedis</taxon>
        <taxon>Zopfiaceae</taxon>
        <taxon>Zopfia</taxon>
    </lineage>
</organism>
<evidence type="ECO:0000256" key="1">
    <source>
        <dbReference type="SAM" id="SignalP"/>
    </source>
</evidence>